<keyword evidence="3" id="KW-1185">Reference proteome</keyword>
<feature type="region of interest" description="Disordered" evidence="1">
    <location>
        <begin position="73"/>
        <end position="131"/>
    </location>
</feature>
<feature type="compositionally biased region" description="Basic and acidic residues" evidence="1">
    <location>
        <begin position="73"/>
        <end position="100"/>
    </location>
</feature>
<dbReference type="Proteomes" id="UP000053201">
    <property type="component" value="Unassembled WGS sequence"/>
</dbReference>
<sequence>MTVKRVIYGTDWDMDAFQGASLQSISTISTETRTAIWFDKAAGTLEIEGDSEESVHQAHAEITKLLREDVAQQPRRGEWAKPDRPGLWGQRRDLKRKAPEKDDEDENEQDEEKSGTSHDHFDGDAEPPTLPAPWLMVAAASPEIDIFRPRISAAQSTVPEEPHRVVEKVLPRRDRSSQKEFVLPLELGMRRKVFQLHAYEACLRTSHQKKFEINWCCKPHIIDKLTPCEERDLIVKLKEIAEKTGACFAYKKRLYGIHLTSDNQEEIDFAKEWLMALEHYLDSFVVNLPIPLSQLGSNPPDRARRMTKDKGYDSNGANGSIEN</sequence>
<evidence type="ECO:0000313" key="3">
    <source>
        <dbReference type="Proteomes" id="UP000053201"/>
    </source>
</evidence>
<dbReference type="AlphaFoldDB" id="A0A0L0H8R3"/>
<evidence type="ECO:0000313" key="2">
    <source>
        <dbReference type="EMBL" id="KNC97386.1"/>
    </source>
</evidence>
<gene>
    <name evidence="2" type="ORF">SPPG_07314</name>
</gene>
<dbReference type="RefSeq" id="XP_016605426.1">
    <property type="nucleotide sequence ID" value="XM_016755474.1"/>
</dbReference>
<proteinExistence type="predicted"/>
<feature type="region of interest" description="Disordered" evidence="1">
    <location>
        <begin position="297"/>
        <end position="323"/>
    </location>
</feature>
<feature type="compositionally biased region" description="Basic and acidic residues" evidence="1">
    <location>
        <begin position="112"/>
        <end position="123"/>
    </location>
</feature>
<dbReference type="GeneID" id="27690536"/>
<protein>
    <submittedName>
        <fullName evidence="2">Uncharacterized protein</fullName>
    </submittedName>
</protein>
<name>A0A0L0H8R3_SPIPD</name>
<dbReference type="InParanoid" id="A0A0L0H8R3"/>
<evidence type="ECO:0000256" key="1">
    <source>
        <dbReference type="SAM" id="MobiDB-lite"/>
    </source>
</evidence>
<dbReference type="OrthoDB" id="10333863at2759"/>
<organism evidence="2 3">
    <name type="scientific">Spizellomyces punctatus (strain DAOM BR117)</name>
    <dbReference type="NCBI Taxonomy" id="645134"/>
    <lineage>
        <taxon>Eukaryota</taxon>
        <taxon>Fungi</taxon>
        <taxon>Fungi incertae sedis</taxon>
        <taxon>Chytridiomycota</taxon>
        <taxon>Chytridiomycota incertae sedis</taxon>
        <taxon>Chytridiomycetes</taxon>
        <taxon>Spizellomycetales</taxon>
        <taxon>Spizellomycetaceae</taxon>
        <taxon>Spizellomyces</taxon>
    </lineage>
</organism>
<feature type="compositionally biased region" description="Basic and acidic residues" evidence="1">
    <location>
        <begin position="301"/>
        <end position="312"/>
    </location>
</feature>
<dbReference type="VEuPathDB" id="FungiDB:SPPG_07314"/>
<feature type="compositionally biased region" description="Acidic residues" evidence="1">
    <location>
        <begin position="101"/>
        <end position="111"/>
    </location>
</feature>
<accession>A0A0L0H8R3</accession>
<reference evidence="2 3" key="1">
    <citation type="submission" date="2009-08" db="EMBL/GenBank/DDBJ databases">
        <title>The Genome Sequence of Spizellomyces punctatus strain DAOM BR117.</title>
        <authorList>
            <consortium name="The Broad Institute Genome Sequencing Platform"/>
            <person name="Russ C."/>
            <person name="Cuomo C."/>
            <person name="Shea T."/>
            <person name="Young S.K."/>
            <person name="Zeng Q."/>
            <person name="Koehrsen M."/>
            <person name="Haas B."/>
            <person name="Borodovsky M."/>
            <person name="Guigo R."/>
            <person name="Alvarado L."/>
            <person name="Berlin A."/>
            <person name="Bochicchio J."/>
            <person name="Borenstein D."/>
            <person name="Chapman S."/>
            <person name="Chen Z."/>
            <person name="Engels R."/>
            <person name="Freedman E."/>
            <person name="Gellesch M."/>
            <person name="Goldberg J."/>
            <person name="Griggs A."/>
            <person name="Gujja S."/>
            <person name="Heiman D."/>
            <person name="Hepburn T."/>
            <person name="Howarth C."/>
            <person name="Jen D."/>
            <person name="Larson L."/>
            <person name="Lewis B."/>
            <person name="Mehta T."/>
            <person name="Park D."/>
            <person name="Pearson M."/>
            <person name="Roberts A."/>
            <person name="Saif S."/>
            <person name="Shenoy N."/>
            <person name="Sisk P."/>
            <person name="Stolte C."/>
            <person name="Sykes S."/>
            <person name="Thomson T."/>
            <person name="Walk T."/>
            <person name="White J."/>
            <person name="Yandava C."/>
            <person name="Burger G."/>
            <person name="Gray M.W."/>
            <person name="Holland P.W.H."/>
            <person name="King N."/>
            <person name="Lang F.B.F."/>
            <person name="Roger A.J."/>
            <person name="Ruiz-Trillo I."/>
            <person name="Lander E."/>
            <person name="Nusbaum C."/>
        </authorList>
    </citation>
    <scope>NUCLEOTIDE SEQUENCE [LARGE SCALE GENOMIC DNA]</scope>
    <source>
        <strain evidence="2 3">DAOM BR117</strain>
    </source>
</reference>
<dbReference type="EMBL" id="KQ257464">
    <property type="protein sequence ID" value="KNC97386.1"/>
    <property type="molecule type" value="Genomic_DNA"/>
</dbReference>